<organism evidence="3 4">
    <name type="scientific">Strongyloides venezuelensis</name>
    <name type="common">Threadworm</name>
    <dbReference type="NCBI Taxonomy" id="75913"/>
    <lineage>
        <taxon>Eukaryota</taxon>
        <taxon>Metazoa</taxon>
        <taxon>Ecdysozoa</taxon>
        <taxon>Nematoda</taxon>
        <taxon>Chromadorea</taxon>
        <taxon>Rhabditida</taxon>
        <taxon>Tylenchina</taxon>
        <taxon>Panagrolaimomorpha</taxon>
        <taxon>Strongyloidoidea</taxon>
        <taxon>Strongyloididae</taxon>
        <taxon>Strongyloides</taxon>
    </lineage>
</organism>
<evidence type="ECO:0000313" key="4">
    <source>
        <dbReference type="WBParaSite" id="SVE_1410100.1"/>
    </source>
</evidence>
<feature type="compositionally biased region" description="Acidic residues" evidence="1">
    <location>
        <begin position="155"/>
        <end position="187"/>
    </location>
</feature>
<accession>A0A0K0FSQ3</accession>
<evidence type="ECO:0000313" key="3">
    <source>
        <dbReference type="Proteomes" id="UP000035680"/>
    </source>
</evidence>
<keyword evidence="3" id="KW-1185">Reference proteome</keyword>
<evidence type="ECO:0000256" key="2">
    <source>
        <dbReference type="SAM" id="SignalP"/>
    </source>
</evidence>
<reference evidence="3" key="1">
    <citation type="submission" date="2014-07" db="EMBL/GenBank/DDBJ databases">
        <authorList>
            <person name="Martin A.A"/>
            <person name="De Silva N."/>
        </authorList>
    </citation>
    <scope>NUCLEOTIDE SEQUENCE</scope>
</reference>
<reference evidence="4" key="2">
    <citation type="submission" date="2015-08" db="UniProtKB">
        <authorList>
            <consortium name="WormBaseParasite"/>
        </authorList>
    </citation>
    <scope>IDENTIFICATION</scope>
</reference>
<feature type="region of interest" description="Disordered" evidence="1">
    <location>
        <begin position="155"/>
        <end position="196"/>
    </location>
</feature>
<protein>
    <submittedName>
        <fullName evidence="4">Uncharacterized protein</fullName>
    </submittedName>
</protein>
<sequence>MNNALFSLFLLFNFINFSCPTKESILDSIDNKLDKKTQKINYLERKEIEKMNVNTVKVPDHPLELKDNRKFADWKPFVGEKVKQSSKMGKKLFHRDDDKRIPFASKETGGFRKMKRDLYIELKLEEDEEQKFNKDGEWEWDGEEEWYEDNEREWYEEEFDENNEKEWDEEQEFDEDSENEGNEDNESECYKDKEPKCDEDNIRIDEFLDTMRKAFTYNDTENNALRKEDPIKSFGNI</sequence>
<evidence type="ECO:0000256" key="1">
    <source>
        <dbReference type="SAM" id="MobiDB-lite"/>
    </source>
</evidence>
<dbReference type="Proteomes" id="UP000035680">
    <property type="component" value="Unassembled WGS sequence"/>
</dbReference>
<proteinExistence type="predicted"/>
<feature type="chain" id="PRO_5005330276" evidence="2">
    <location>
        <begin position="21"/>
        <end position="237"/>
    </location>
</feature>
<dbReference type="WBParaSite" id="SVE_1410100.1">
    <property type="protein sequence ID" value="SVE_1410100.1"/>
    <property type="gene ID" value="SVE_1410100"/>
</dbReference>
<dbReference type="AlphaFoldDB" id="A0A0K0FSQ3"/>
<feature type="signal peptide" evidence="2">
    <location>
        <begin position="1"/>
        <end position="20"/>
    </location>
</feature>
<name>A0A0K0FSQ3_STRVS</name>
<keyword evidence="2" id="KW-0732">Signal</keyword>